<dbReference type="SMART" id="SM00449">
    <property type="entry name" value="SPRY"/>
    <property type="match status" value="1"/>
</dbReference>
<feature type="domain" description="RING-type" evidence="6">
    <location>
        <begin position="13"/>
        <end position="53"/>
    </location>
</feature>
<dbReference type="Pfam" id="PF13765">
    <property type="entry name" value="PRY"/>
    <property type="match status" value="1"/>
</dbReference>
<keyword evidence="5" id="KW-0175">Coiled coil</keyword>
<dbReference type="InterPro" id="IPR058030">
    <property type="entry name" value="TRIM8/14/16/25/29/45/65_CC"/>
</dbReference>
<dbReference type="InterPro" id="IPR006574">
    <property type="entry name" value="PRY"/>
</dbReference>
<dbReference type="SMART" id="SM00589">
    <property type="entry name" value="PRY"/>
    <property type="match status" value="1"/>
</dbReference>
<keyword evidence="2 4" id="KW-0863">Zinc-finger</keyword>
<dbReference type="PRINTS" id="PR01407">
    <property type="entry name" value="BUTYPHLNCDUF"/>
</dbReference>
<evidence type="ECO:0000256" key="5">
    <source>
        <dbReference type="SAM" id="Coils"/>
    </source>
</evidence>
<evidence type="ECO:0000256" key="3">
    <source>
        <dbReference type="ARBA" id="ARBA00022833"/>
    </source>
</evidence>
<feature type="domain" description="B box-type" evidence="7">
    <location>
        <begin position="80"/>
        <end position="121"/>
    </location>
</feature>
<dbReference type="InterPro" id="IPR013320">
    <property type="entry name" value="ConA-like_dom_sf"/>
</dbReference>
<dbReference type="PROSITE" id="PS00518">
    <property type="entry name" value="ZF_RING_1"/>
    <property type="match status" value="1"/>
</dbReference>
<dbReference type="InterPro" id="IPR043136">
    <property type="entry name" value="B30.2/SPRY_sf"/>
</dbReference>
<dbReference type="InterPro" id="IPR003877">
    <property type="entry name" value="SPRY_dom"/>
</dbReference>
<organism evidence="9 10">
    <name type="scientific">Coilia grayii</name>
    <name type="common">Gray's grenadier anchovy</name>
    <dbReference type="NCBI Taxonomy" id="363190"/>
    <lineage>
        <taxon>Eukaryota</taxon>
        <taxon>Metazoa</taxon>
        <taxon>Chordata</taxon>
        <taxon>Craniata</taxon>
        <taxon>Vertebrata</taxon>
        <taxon>Euteleostomi</taxon>
        <taxon>Actinopterygii</taxon>
        <taxon>Neopterygii</taxon>
        <taxon>Teleostei</taxon>
        <taxon>Clupei</taxon>
        <taxon>Clupeiformes</taxon>
        <taxon>Clupeoidei</taxon>
        <taxon>Engraulidae</taxon>
        <taxon>Coilinae</taxon>
        <taxon>Coilia</taxon>
    </lineage>
</organism>
<feature type="coiled-coil region" evidence="5">
    <location>
        <begin position="122"/>
        <end position="149"/>
    </location>
</feature>
<evidence type="ECO:0000259" key="6">
    <source>
        <dbReference type="PROSITE" id="PS50089"/>
    </source>
</evidence>
<dbReference type="Pfam" id="PF00643">
    <property type="entry name" value="zf-B_box"/>
    <property type="match status" value="1"/>
</dbReference>
<dbReference type="CDD" id="cd19800">
    <property type="entry name" value="Bbox2_xNF7-like"/>
    <property type="match status" value="1"/>
</dbReference>
<dbReference type="SMART" id="SM00336">
    <property type="entry name" value="BBOX"/>
    <property type="match status" value="1"/>
</dbReference>
<keyword evidence="3" id="KW-0862">Zinc</keyword>
<dbReference type="InterPro" id="IPR003879">
    <property type="entry name" value="Butyrophylin_SPRY"/>
</dbReference>
<keyword evidence="10" id="KW-1185">Reference proteome</keyword>
<proteinExistence type="predicted"/>
<dbReference type="Gene3D" id="3.30.160.60">
    <property type="entry name" value="Classic Zinc Finger"/>
    <property type="match status" value="1"/>
</dbReference>
<dbReference type="InterPro" id="IPR000315">
    <property type="entry name" value="Znf_B-box"/>
</dbReference>
<dbReference type="CDD" id="cd22249">
    <property type="entry name" value="UDM1_RNF168_RNF169-like"/>
    <property type="match status" value="1"/>
</dbReference>
<dbReference type="InterPro" id="IPR050143">
    <property type="entry name" value="TRIM/RBCC"/>
</dbReference>
<sequence length="464" mass="53899">MASRSFSEEDFSCPVCYDIYTDPVILTCTHSICTDCLKRFWHTKGFRECPVCRRRCSKIFYPINLVLKNLCETFRQEGSQREPLCRLHRSELKLYCEDDKRLVCLVCRDSKLHRNHKFSPIYEAAQERKEELKIKLQPLQNKLDDFKQVKITCDTNAQHIQVQAQHTERQIKQEFEQLHQFLRDEEAARIAALREEEEQKSQMMKEKIEKMSREISSLSDTIRAINEQMGADDVTFLQNYKSTVERAQCTLQDPERLSGALINVAKHLGNLKFRVWEKMKDLVQYTPVILDPNTASTRLFLSEDLTSVRCSPERQQLPDNPERFDKYYCVLGSEGFNSGTHCWDVKVNDSGVWDLGLVTESTSRSGGDSLWSGFWGIYNWYGEYEASSPGTAAIPLTVEQKPQRIRVQLDWDRGELSFTNPDNNTHLHTYTHTFTERVFPSFRAFNCSLTILPVKPAVMVDQLS</sequence>
<dbReference type="PANTHER" id="PTHR24103">
    <property type="entry name" value="E3 UBIQUITIN-PROTEIN LIGASE TRIM"/>
    <property type="match status" value="1"/>
</dbReference>
<feature type="domain" description="B30.2/SPRY" evidence="8">
    <location>
        <begin position="268"/>
        <end position="460"/>
    </location>
</feature>
<dbReference type="Proteomes" id="UP001591681">
    <property type="component" value="Unassembled WGS sequence"/>
</dbReference>
<gene>
    <name evidence="9" type="ORF">ACEWY4_022779</name>
</gene>
<dbReference type="SUPFAM" id="SSF57850">
    <property type="entry name" value="RING/U-box"/>
    <property type="match status" value="1"/>
</dbReference>
<comment type="caution">
    <text evidence="9">The sequence shown here is derived from an EMBL/GenBank/DDBJ whole genome shotgun (WGS) entry which is preliminary data.</text>
</comment>
<protein>
    <recommendedName>
        <fullName evidence="11">Zinc-binding protein A33-like</fullName>
    </recommendedName>
</protein>
<evidence type="ECO:0000313" key="10">
    <source>
        <dbReference type="Proteomes" id="UP001591681"/>
    </source>
</evidence>
<dbReference type="Pfam" id="PF13445">
    <property type="entry name" value="zf-RING_UBOX"/>
    <property type="match status" value="1"/>
</dbReference>
<reference evidence="9 10" key="1">
    <citation type="submission" date="2024-09" db="EMBL/GenBank/DDBJ databases">
        <title>A chromosome-level genome assembly of Gray's grenadier anchovy, Coilia grayii.</title>
        <authorList>
            <person name="Fu Z."/>
        </authorList>
    </citation>
    <scope>NUCLEOTIDE SEQUENCE [LARGE SCALE GENOMIC DNA]</scope>
    <source>
        <strain evidence="9">G4</strain>
        <tissue evidence="9">Muscle</tissue>
    </source>
</reference>
<dbReference type="Pfam" id="PF00622">
    <property type="entry name" value="SPRY"/>
    <property type="match status" value="1"/>
</dbReference>
<dbReference type="GO" id="GO:0008270">
    <property type="term" value="F:zinc ion binding"/>
    <property type="evidence" value="ECO:0007669"/>
    <property type="project" value="UniProtKB-KW"/>
</dbReference>
<evidence type="ECO:0000259" key="8">
    <source>
        <dbReference type="PROSITE" id="PS50188"/>
    </source>
</evidence>
<evidence type="ECO:0000313" key="9">
    <source>
        <dbReference type="EMBL" id="KAL2080926.1"/>
    </source>
</evidence>
<dbReference type="SUPFAM" id="SSF49899">
    <property type="entry name" value="Concanavalin A-like lectins/glucanases"/>
    <property type="match status" value="1"/>
</dbReference>
<accession>A0ABD1J2R7</accession>
<dbReference type="Gene3D" id="2.60.120.920">
    <property type="match status" value="1"/>
</dbReference>
<dbReference type="FunFam" id="2.60.120.920:FF:000004">
    <property type="entry name" value="Butyrophilin subfamily 1 member A1"/>
    <property type="match status" value="1"/>
</dbReference>
<dbReference type="InterPro" id="IPR017907">
    <property type="entry name" value="Znf_RING_CS"/>
</dbReference>
<dbReference type="PROSITE" id="PS50119">
    <property type="entry name" value="ZF_BBOX"/>
    <property type="match status" value="1"/>
</dbReference>
<evidence type="ECO:0000259" key="7">
    <source>
        <dbReference type="PROSITE" id="PS50119"/>
    </source>
</evidence>
<dbReference type="CDD" id="cd12893">
    <property type="entry name" value="SPRY_PRY_TRIM35"/>
    <property type="match status" value="1"/>
</dbReference>
<dbReference type="EMBL" id="JBHFQA010000020">
    <property type="protein sequence ID" value="KAL2080926.1"/>
    <property type="molecule type" value="Genomic_DNA"/>
</dbReference>
<dbReference type="Gene3D" id="3.30.40.10">
    <property type="entry name" value="Zinc/RING finger domain, C3HC4 (zinc finger)"/>
    <property type="match status" value="1"/>
</dbReference>
<dbReference type="Pfam" id="PF25600">
    <property type="entry name" value="TRIM_CC"/>
    <property type="match status" value="1"/>
</dbReference>
<dbReference type="InterPro" id="IPR001870">
    <property type="entry name" value="B30.2/SPRY"/>
</dbReference>
<evidence type="ECO:0000256" key="4">
    <source>
        <dbReference type="PROSITE-ProRule" id="PRU00024"/>
    </source>
</evidence>
<evidence type="ECO:0008006" key="11">
    <source>
        <dbReference type="Google" id="ProtNLM"/>
    </source>
</evidence>
<dbReference type="SMART" id="SM00184">
    <property type="entry name" value="RING"/>
    <property type="match status" value="1"/>
</dbReference>
<dbReference type="PROSITE" id="PS50188">
    <property type="entry name" value="B302_SPRY"/>
    <property type="match status" value="1"/>
</dbReference>
<dbReference type="AlphaFoldDB" id="A0ABD1J2R7"/>
<feature type="coiled-coil region" evidence="5">
    <location>
        <begin position="190"/>
        <end position="228"/>
    </location>
</feature>
<evidence type="ECO:0000256" key="1">
    <source>
        <dbReference type="ARBA" id="ARBA00022723"/>
    </source>
</evidence>
<dbReference type="SUPFAM" id="SSF57845">
    <property type="entry name" value="B-box zinc-binding domain"/>
    <property type="match status" value="1"/>
</dbReference>
<dbReference type="PROSITE" id="PS50089">
    <property type="entry name" value="ZF_RING_2"/>
    <property type="match status" value="1"/>
</dbReference>
<evidence type="ECO:0000256" key="2">
    <source>
        <dbReference type="ARBA" id="ARBA00022771"/>
    </source>
</evidence>
<dbReference type="InterPro" id="IPR001841">
    <property type="entry name" value="Znf_RING"/>
</dbReference>
<dbReference type="InterPro" id="IPR027370">
    <property type="entry name" value="Znf-RING_euk"/>
</dbReference>
<dbReference type="InterPro" id="IPR013083">
    <property type="entry name" value="Znf_RING/FYVE/PHD"/>
</dbReference>
<name>A0ABD1J2R7_9TELE</name>
<keyword evidence="1" id="KW-0479">Metal-binding</keyword>